<evidence type="ECO:0000256" key="1">
    <source>
        <dbReference type="ARBA" id="ARBA00001966"/>
    </source>
</evidence>
<keyword evidence="5" id="KW-0411">Iron-sulfur</keyword>
<dbReference type="AlphaFoldDB" id="A0A7T0BUB8"/>
<keyword evidence="2" id="KW-0949">S-adenosyl-L-methionine</keyword>
<evidence type="ECO:0000256" key="2">
    <source>
        <dbReference type="ARBA" id="ARBA00022691"/>
    </source>
</evidence>
<reference evidence="7 8" key="1">
    <citation type="submission" date="2020-02" db="EMBL/GenBank/DDBJ databases">
        <title>Genomic and physiological characterization of two novel Nitrospinaceae genera.</title>
        <authorList>
            <person name="Mueller A.J."/>
            <person name="Jung M.-Y."/>
            <person name="Strachan C.R."/>
            <person name="Herbold C.W."/>
            <person name="Kirkegaard R.H."/>
            <person name="Daims H."/>
        </authorList>
    </citation>
    <scope>NUCLEOTIDE SEQUENCE [LARGE SCALE GENOMIC DNA]</scope>
    <source>
        <strain evidence="7">EB</strain>
    </source>
</reference>
<dbReference type="KEGG" id="nli:G3M70_03460"/>
<dbReference type="InterPro" id="IPR050377">
    <property type="entry name" value="Radical_SAM_PqqE_MftC-like"/>
</dbReference>
<dbReference type="Gene3D" id="1.25.40.10">
    <property type="entry name" value="Tetratricopeptide repeat domain"/>
    <property type="match status" value="1"/>
</dbReference>
<dbReference type="PANTHER" id="PTHR11228:SF7">
    <property type="entry name" value="PQQA PEPTIDE CYCLASE"/>
    <property type="match status" value="1"/>
</dbReference>
<dbReference type="InterPro" id="IPR013785">
    <property type="entry name" value="Aldolase_TIM"/>
</dbReference>
<evidence type="ECO:0000313" key="8">
    <source>
        <dbReference type="Proteomes" id="UP000594688"/>
    </source>
</evidence>
<dbReference type="PROSITE" id="PS51918">
    <property type="entry name" value="RADICAL_SAM"/>
    <property type="match status" value="1"/>
</dbReference>
<dbReference type="GO" id="GO:0003824">
    <property type="term" value="F:catalytic activity"/>
    <property type="evidence" value="ECO:0007669"/>
    <property type="project" value="InterPro"/>
</dbReference>
<feature type="domain" description="Radical SAM core" evidence="6">
    <location>
        <begin position="59"/>
        <end position="280"/>
    </location>
</feature>
<evidence type="ECO:0000256" key="3">
    <source>
        <dbReference type="ARBA" id="ARBA00022723"/>
    </source>
</evidence>
<dbReference type="GO" id="GO:0046872">
    <property type="term" value="F:metal ion binding"/>
    <property type="evidence" value="ECO:0007669"/>
    <property type="project" value="UniProtKB-KW"/>
</dbReference>
<dbReference type="SUPFAM" id="SSF102114">
    <property type="entry name" value="Radical SAM enzymes"/>
    <property type="match status" value="1"/>
</dbReference>
<dbReference type="EMBL" id="CP048685">
    <property type="protein sequence ID" value="QPJ60996.1"/>
    <property type="molecule type" value="Genomic_DNA"/>
</dbReference>
<organism evidence="7 8">
    <name type="scientific">Candidatus Nitronauta litoralis</name>
    <dbReference type="NCBI Taxonomy" id="2705533"/>
    <lineage>
        <taxon>Bacteria</taxon>
        <taxon>Pseudomonadati</taxon>
        <taxon>Nitrospinota/Tectimicrobiota group</taxon>
        <taxon>Nitrospinota</taxon>
        <taxon>Nitrospinia</taxon>
        <taxon>Nitrospinales</taxon>
        <taxon>Nitrospinaceae</taxon>
        <taxon>Candidatus Nitronauta</taxon>
    </lineage>
</organism>
<accession>A0A7T0BUB8</accession>
<name>A0A7T0BUB8_9BACT</name>
<proteinExistence type="predicted"/>
<sequence length="496" mass="57099">MLQTPAQPITEKELLNLILNDRVKEALQAIDNFEENADPLRTLLKQAAHRPNVFPELTAPYPTHFAISPSYTCNIGCEMCNAGFHISPQPYGGRDFLSPQSWEDILPWIKEATHWCFVGVGETLDSPYLNDFLEKGMDKYTLVTTSGVGLTRRRLGELMDRKLDCLQISFEGNSAVGHGSGKAEYSRNLWEKIELVQQVKQEQDSNTPHLELHITVNLENLEQMNGLFERAQSLGVEHIVLFPMSINRDARGRLVKNVYEASFAENYEACRSYLNEVSDRWRERGLKISFNEYGKLEEAATPCSYVDNTLIFSGLDVPPKVCCGSLDLPHMPDGAGAKAFWNSFPFRYLRYLMFCQPEQRQPRDCQECLATHPARYFQTIREEMGREKVETAAIYRQYQEASVARKSLRYEEARLQFLQLQERDLPQDLRSGVWFHLGELEVIRGELVAARDCFENAIRENFSHKKAFAFLYLVYRIQGAPDYLERTPRTPLRIRS</sequence>
<evidence type="ECO:0000259" key="6">
    <source>
        <dbReference type="PROSITE" id="PS51918"/>
    </source>
</evidence>
<dbReference type="InterPro" id="IPR011990">
    <property type="entry name" value="TPR-like_helical_dom_sf"/>
</dbReference>
<comment type="cofactor">
    <cofactor evidence="1">
        <name>[4Fe-4S] cluster</name>
        <dbReference type="ChEBI" id="CHEBI:49883"/>
    </cofactor>
</comment>
<protein>
    <recommendedName>
        <fullName evidence="6">Radical SAM core domain-containing protein</fullName>
    </recommendedName>
</protein>
<dbReference type="Proteomes" id="UP000594688">
    <property type="component" value="Chromosome"/>
</dbReference>
<evidence type="ECO:0000256" key="5">
    <source>
        <dbReference type="ARBA" id="ARBA00023014"/>
    </source>
</evidence>
<dbReference type="InterPro" id="IPR007197">
    <property type="entry name" value="rSAM"/>
</dbReference>
<dbReference type="GO" id="GO:0051536">
    <property type="term" value="F:iron-sulfur cluster binding"/>
    <property type="evidence" value="ECO:0007669"/>
    <property type="project" value="UniProtKB-KW"/>
</dbReference>
<dbReference type="SFLD" id="SFLDS00029">
    <property type="entry name" value="Radical_SAM"/>
    <property type="match status" value="1"/>
</dbReference>
<dbReference type="PANTHER" id="PTHR11228">
    <property type="entry name" value="RADICAL SAM DOMAIN PROTEIN"/>
    <property type="match status" value="1"/>
</dbReference>
<keyword evidence="4" id="KW-0408">Iron</keyword>
<dbReference type="Gene3D" id="3.20.20.70">
    <property type="entry name" value="Aldolase class I"/>
    <property type="match status" value="1"/>
</dbReference>
<dbReference type="InterPro" id="IPR058240">
    <property type="entry name" value="rSAM_sf"/>
</dbReference>
<evidence type="ECO:0000313" key="7">
    <source>
        <dbReference type="EMBL" id="QPJ60996.1"/>
    </source>
</evidence>
<dbReference type="CDD" id="cd01335">
    <property type="entry name" value="Radical_SAM"/>
    <property type="match status" value="1"/>
</dbReference>
<keyword evidence="3" id="KW-0479">Metal-binding</keyword>
<evidence type="ECO:0000256" key="4">
    <source>
        <dbReference type="ARBA" id="ARBA00023004"/>
    </source>
</evidence>
<gene>
    <name evidence="7" type="ORF">G3M70_03460</name>
</gene>